<dbReference type="InterPro" id="IPR003439">
    <property type="entry name" value="ABC_transporter-like_ATP-bd"/>
</dbReference>
<dbReference type="InterPro" id="IPR017871">
    <property type="entry name" value="ABC_transporter-like_CS"/>
</dbReference>
<evidence type="ECO:0000256" key="6">
    <source>
        <dbReference type="ARBA" id="ARBA00023136"/>
    </source>
</evidence>
<feature type="domain" description="ABC transmembrane type-1" evidence="9">
    <location>
        <begin position="25"/>
        <end position="331"/>
    </location>
</feature>
<evidence type="ECO:0000256" key="3">
    <source>
        <dbReference type="ARBA" id="ARBA00022741"/>
    </source>
</evidence>
<proteinExistence type="predicted"/>
<protein>
    <submittedName>
        <fullName evidence="10">ABC transporter ATP-binding protein</fullName>
    </submittedName>
</protein>
<dbReference type="InterPro" id="IPR039421">
    <property type="entry name" value="Type_1_exporter"/>
</dbReference>
<organism evidence="10 11">
    <name type="scientific">Alloalcanivorax gelatiniphagus</name>
    <dbReference type="NCBI Taxonomy" id="1194167"/>
    <lineage>
        <taxon>Bacteria</taxon>
        <taxon>Pseudomonadati</taxon>
        <taxon>Pseudomonadota</taxon>
        <taxon>Gammaproteobacteria</taxon>
        <taxon>Oceanospirillales</taxon>
        <taxon>Alcanivoracaceae</taxon>
        <taxon>Alloalcanivorax</taxon>
    </lineage>
</organism>
<dbReference type="EMBL" id="VCQT01000022">
    <property type="protein sequence ID" value="TMW13635.1"/>
    <property type="molecule type" value="Genomic_DNA"/>
</dbReference>
<evidence type="ECO:0000313" key="11">
    <source>
        <dbReference type="Proteomes" id="UP000739180"/>
    </source>
</evidence>
<dbReference type="Pfam" id="PF00664">
    <property type="entry name" value="ABC_membrane"/>
    <property type="match status" value="1"/>
</dbReference>
<keyword evidence="4 10" id="KW-0067">ATP-binding</keyword>
<comment type="subcellular location">
    <subcellularLocation>
        <location evidence="1">Cell membrane</location>
        <topology evidence="1">Multi-pass membrane protein</topology>
    </subcellularLocation>
</comment>
<comment type="caution">
    <text evidence="10">The sequence shown here is derived from an EMBL/GenBank/DDBJ whole genome shotgun (WGS) entry which is preliminary data.</text>
</comment>
<dbReference type="SUPFAM" id="SSF52540">
    <property type="entry name" value="P-loop containing nucleoside triphosphate hydrolases"/>
    <property type="match status" value="1"/>
</dbReference>
<dbReference type="SUPFAM" id="SSF90123">
    <property type="entry name" value="ABC transporter transmembrane region"/>
    <property type="match status" value="1"/>
</dbReference>
<dbReference type="InterPro" id="IPR027417">
    <property type="entry name" value="P-loop_NTPase"/>
</dbReference>
<dbReference type="Gene3D" id="3.40.50.300">
    <property type="entry name" value="P-loop containing nucleotide triphosphate hydrolases"/>
    <property type="match status" value="1"/>
</dbReference>
<dbReference type="InterPro" id="IPR003593">
    <property type="entry name" value="AAA+_ATPase"/>
</dbReference>
<evidence type="ECO:0000259" key="9">
    <source>
        <dbReference type="PROSITE" id="PS50929"/>
    </source>
</evidence>
<keyword evidence="6 7" id="KW-0472">Membrane</keyword>
<evidence type="ECO:0000256" key="2">
    <source>
        <dbReference type="ARBA" id="ARBA00022692"/>
    </source>
</evidence>
<feature type="transmembrane region" description="Helical" evidence="7">
    <location>
        <begin position="266"/>
        <end position="284"/>
    </location>
</feature>
<gene>
    <name evidence="10" type="ORF">FGS76_05755</name>
</gene>
<feature type="domain" description="ABC transporter" evidence="8">
    <location>
        <begin position="370"/>
        <end position="607"/>
    </location>
</feature>
<dbReference type="Pfam" id="PF00005">
    <property type="entry name" value="ABC_tran"/>
    <property type="match status" value="1"/>
</dbReference>
<dbReference type="PROSITE" id="PS50893">
    <property type="entry name" value="ABC_TRANSPORTER_2"/>
    <property type="match status" value="1"/>
</dbReference>
<evidence type="ECO:0000313" key="10">
    <source>
        <dbReference type="EMBL" id="TMW13635.1"/>
    </source>
</evidence>
<dbReference type="Gene3D" id="1.20.1560.10">
    <property type="entry name" value="ABC transporter type 1, transmembrane domain"/>
    <property type="match status" value="1"/>
</dbReference>
<keyword evidence="5 7" id="KW-1133">Transmembrane helix</keyword>
<dbReference type="SMART" id="SM00382">
    <property type="entry name" value="AAA"/>
    <property type="match status" value="1"/>
</dbReference>
<dbReference type="PROSITE" id="PS50929">
    <property type="entry name" value="ABC_TM1F"/>
    <property type="match status" value="1"/>
</dbReference>
<name>A0ABY2XMN2_9GAMM</name>
<keyword evidence="3" id="KW-0547">Nucleotide-binding</keyword>
<dbReference type="GO" id="GO:0005524">
    <property type="term" value="F:ATP binding"/>
    <property type="evidence" value="ECO:0007669"/>
    <property type="project" value="UniProtKB-KW"/>
</dbReference>
<dbReference type="InterPro" id="IPR011527">
    <property type="entry name" value="ABC1_TM_dom"/>
</dbReference>
<keyword evidence="11" id="KW-1185">Reference proteome</keyword>
<feature type="transmembrane region" description="Helical" evidence="7">
    <location>
        <begin position="181"/>
        <end position="198"/>
    </location>
</feature>
<dbReference type="PANTHER" id="PTHR24221">
    <property type="entry name" value="ATP-BINDING CASSETTE SUB-FAMILY B"/>
    <property type="match status" value="1"/>
</dbReference>
<feature type="transmembrane region" description="Helical" evidence="7">
    <location>
        <begin position="75"/>
        <end position="99"/>
    </location>
</feature>
<sequence>MLKQLKDLYQLLDVGQKKRLLRLQILVVIMAFAELTSVVAIAPFMSLVADPSVLNGDGLVAGLYSLSGIEQPRSFLFWLGVAVLAMLTLAASISMITIWRLSMYGSRVGAEISSRLYRHYMYQNWLFHASGSSSQLTNKIAQETARLTNGVINPFMQMNARLTLVVLMSVALVLYDPVVAVIGIGIFSFAYLLIFKFIRARIVRNGKQVTSAQKQRFKMMGDGFGGIKDVILLGRQALFVNKFDEACKRVAVAQGRNQVMTQTPRYIMELVAFGTIIFLTLFLLSSKEGGIQDVLPILSVFALAGMKLLPAFQQVYASVSQIRGSLVAFEEIRDDLSNSLNETKESLKKDGGIRSYDSEDAGFWHAGNEIKFENVTYSYPGKSSRALNDVCLTIPIKKVIGLVGESGSGKSTAVDILLGLLQPDNGKVTIDGRELCRDNIRSWQNTIGFVPQSIFLSDNSIAENIAYGVPENEINMDKLRKAASLAHLDSFLKELPDGLFARVGERGVQLSGGQRQRIGIARALYEEAEILVLDEATSALDGITEKKIMEAIHDFSGKKTIIIIAHRLATVKKCDSIFLFSKGHLIDEGSFEDLCSRNEIFRKMAANA</sequence>
<evidence type="ECO:0000256" key="5">
    <source>
        <dbReference type="ARBA" id="ARBA00022989"/>
    </source>
</evidence>
<keyword evidence="2 7" id="KW-0812">Transmembrane</keyword>
<evidence type="ECO:0000259" key="8">
    <source>
        <dbReference type="PROSITE" id="PS50893"/>
    </source>
</evidence>
<accession>A0ABY2XMN2</accession>
<dbReference type="RefSeq" id="WP_138771676.1">
    <property type="nucleotide sequence ID" value="NZ_JBHSSX010000011.1"/>
</dbReference>
<reference evidence="10 11" key="1">
    <citation type="submission" date="2019-05" db="EMBL/GenBank/DDBJ databases">
        <title>Genome of Alcanivorax gelatiniphagus, an oil degrading marine bacteria.</title>
        <authorList>
            <person name="Kwon K.K."/>
        </authorList>
    </citation>
    <scope>NUCLEOTIDE SEQUENCE [LARGE SCALE GENOMIC DNA]</scope>
    <source>
        <strain evidence="10 11">MEBiC 08158</strain>
    </source>
</reference>
<evidence type="ECO:0000256" key="1">
    <source>
        <dbReference type="ARBA" id="ARBA00004651"/>
    </source>
</evidence>
<feature type="transmembrane region" description="Helical" evidence="7">
    <location>
        <begin position="21"/>
        <end position="45"/>
    </location>
</feature>
<evidence type="ECO:0000256" key="4">
    <source>
        <dbReference type="ARBA" id="ARBA00022840"/>
    </source>
</evidence>
<evidence type="ECO:0000256" key="7">
    <source>
        <dbReference type="SAM" id="Phobius"/>
    </source>
</evidence>
<dbReference type="PANTHER" id="PTHR24221:SF654">
    <property type="entry name" value="ATP-BINDING CASSETTE SUB-FAMILY B MEMBER 6"/>
    <property type="match status" value="1"/>
</dbReference>
<dbReference type="InterPro" id="IPR036640">
    <property type="entry name" value="ABC1_TM_sf"/>
</dbReference>
<dbReference type="Proteomes" id="UP000739180">
    <property type="component" value="Unassembled WGS sequence"/>
</dbReference>
<dbReference type="PROSITE" id="PS00211">
    <property type="entry name" value="ABC_TRANSPORTER_1"/>
    <property type="match status" value="1"/>
</dbReference>